<name>A0ACC0CJP2_9PEZI</name>
<gene>
    <name evidence="1" type="ORF">F4821DRAFT_265717</name>
</gene>
<proteinExistence type="predicted"/>
<accession>A0ACC0CJP2</accession>
<protein>
    <submittedName>
        <fullName evidence="1">NmrA family protein</fullName>
    </submittedName>
</protein>
<evidence type="ECO:0000313" key="2">
    <source>
        <dbReference type="Proteomes" id="UP001497680"/>
    </source>
</evidence>
<organism evidence="1 2">
    <name type="scientific">Hypoxylon rubiginosum</name>
    <dbReference type="NCBI Taxonomy" id="110542"/>
    <lineage>
        <taxon>Eukaryota</taxon>
        <taxon>Fungi</taxon>
        <taxon>Dikarya</taxon>
        <taxon>Ascomycota</taxon>
        <taxon>Pezizomycotina</taxon>
        <taxon>Sordariomycetes</taxon>
        <taxon>Xylariomycetidae</taxon>
        <taxon>Xylariales</taxon>
        <taxon>Hypoxylaceae</taxon>
        <taxon>Hypoxylon</taxon>
    </lineage>
</organism>
<dbReference type="EMBL" id="MU394431">
    <property type="protein sequence ID" value="KAI6080628.1"/>
    <property type="molecule type" value="Genomic_DNA"/>
</dbReference>
<comment type="caution">
    <text evidence="1">The sequence shown here is derived from an EMBL/GenBank/DDBJ whole genome shotgun (WGS) entry which is preliminary data.</text>
</comment>
<sequence>MGVGKLLVFGATSATGQLIVRRALELGWQVTVCGRRTLPEHSANADIKTVEGPIDDEETLREAISGQDVIISVFGPSSPSPFTNVDVFVPAYKKILATMRNEGVGRIIALSTLSVNDPEDRFSLLRWLLATALWAIAHKVWKAVNDISKVFEEEGDDIDWTLFRVGFLANGPRLRPIHGYVGDGTLGMYLRRADIAEWTLTQADKSPPEFVHRRPGICSVNV</sequence>
<evidence type="ECO:0000313" key="1">
    <source>
        <dbReference type="EMBL" id="KAI6080628.1"/>
    </source>
</evidence>
<keyword evidence="2" id="KW-1185">Reference proteome</keyword>
<reference evidence="1 2" key="1">
    <citation type="journal article" date="2022" name="New Phytol.">
        <title>Ecological generalism drives hyperdiversity of secondary metabolite gene clusters in xylarialean endophytes.</title>
        <authorList>
            <person name="Franco M.E.E."/>
            <person name="Wisecaver J.H."/>
            <person name="Arnold A.E."/>
            <person name="Ju Y.M."/>
            <person name="Slot J.C."/>
            <person name="Ahrendt S."/>
            <person name="Moore L.P."/>
            <person name="Eastman K.E."/>
            <person name="Scott K."/>
            <person name="Konkel Z."/>
            <person name="Mondo S.J."/>
            <person name="Kuo A."/>
            <person name="Hayes R.D."/>
            <person name="Haridas S."/>
            <person name="Andreopoulos B."/>
            <person name="Riley R."/>
            <person name="LaButti K."/>
            <person name="Pangilinan J."/>
            <person name="Lipzen A."/>
            <person name="Amirebrahimi M."/>
            <person name="Yan J."/>
            <person name="Adam C."/>
            <person name="Keymanesh K."/>
            <person name="Ng V."/>
            <person name="Louie K."/>
            <person name="Northen T."/>
            <person name="Drula E."/>
            <person name="Henrissat B."/>
            <person name="Hsieh H.M."/>
            <person name="Youens-Clark K."/>
            <person name="Lutzoni F."/>
            <person name="Miadlikowska J."/>
            <person name="Eastwood D.C."/>
            <person name="Hamelin R.C."/>
            <person name="Grigoriev I.V."/>
            <person name="U'Ren J.M."/>
        </authorList>
    </citation>
    <scope>NUCLEOTIDE SEQUENCE [LARGE SCALE GENOMIC DNA]</scope>
    <source>
        <strain evidence="1 2">ER1909</strain>
    </source>
</reference>
<dbReference type="Proteomes" id="UP001497680">
    <property type="component" value="Unassembled WGS sequence"/>
</dbReference>